<evidence type="ECO:0000313" key="1">
    <source>
        <dbReference type="EMBL" id="GME44651.1"/>
    </source>
</evidence>
<dbReference type="Proteomes" id="UP001165186">
    <property type="component" value="Unassembled WGS sequence"/>
</dbReference>
<proteinExistence type="predicted"/>
<reference evidence="1" key="1">
    <citation type="submission" date="2024-09" db="EMBL/GenBank/DDBJ databases">
        <title>Draft Genome Sequences of Neofusicoccum parvum.</title>
        <authorList>
            <person name="Ashida A."/>
            <person name="Camagna M."/>
            <person name="Tanaka A."/>
            <person name="Takemoto D."/>
        </authorList>
    </citation>
    <scope>NUCLEOTIDE SEQUENCE</scope>
    <source>
        <strain evidence="1">PPO83</strain>
    </source>
</reference>
<sequence length="124" mass="13806">MKAERCDQEWNLSFRGSDDNIVTEKLMAVTGVTSIPNMRLIGKFWDVVTHLSDSHAGYSKGDHISLLKPEVDDKSVFCANSGLDVVALTDFWPKLLSGNVRVVRVLLLLLFLLLLRPPSMPPPT</sequence>
<evidence type="ECO:0000313" key="2">
    <source>
        <dbReference type="Proteomes" id="UP001165186"/>
    </source>
</evidence>
<gene>
    <name evidence="1" type="primary">g8952</name>
    <name evidence="1" type="ORF">NpPPO83_00008952</name>
</gene>
<name>A0ACB5SJQ8_9PEZI</name>
<accession>A0ACB5SJQ8</accession>
<keyword evidence="2" id="KW-1185">Reference proteome</keyword>
<comment type="caution">
    <text evidence="1">The sequence shown here is derived from an EMBL/GenBank/DDBJ whole genome shotgun (WGS) entry which is preliminary data.</text>
</comment>
<protein>
    <submittedName>
        <fullName evidence="1">Flavin-binding monooxygenase-like family protein</fullName>
    </submittedName>
</protein>
<organism evidence="1 2">
    <name type="scientific">Neofusicoccum parvum</name>
    <dbReference type="NCBI Taxonomy" id="310453"/>
    <lineage>
        <taxon>Eukaryota</taxon>
        <taxon>Fungi</taxon>
        <taxon>Dikarya</taxon>
        <taxon>Ascomycota</taxon>
        <taxon>Pezizomycotina</taxon>
        <taxon>Dothideomycetes</taxon>
        <taxon>Dothideomycetes incertae sedis</taxon>
        <taxon>Botryosphaeriales</taxon>
        <taxon>Botryosphaeriaceae</taxon>
        <taxon>Neofusicoccum</taxon>
    </lineage>
</organism>
<dbReference type="EMBL" id="BSXG01000115">
    <property type="protein sequence ID" value="GME44651.1"/>
    <property type="molecule type" value="Genomic_DNA"/>
</dbReference>